<dbReference type="EMBL" id="QTTN01000006">
    <property type="protein sequence ID" value="REE90520.1"/>
    <property type="molecule type" value="Genomic_DNA"/>
</dbReference>
<dbReference type="RefSeq" id="WP_116188270.1">
    <property type="nucleotide sequence ID" value="NZ_QTTN01000006.1"/>
</dbReference>
<dbReference type="AlphaFoldDB" id="A0A3D9SB60"/>
<comment type="caution">
    <text evidence="4">The sequence shown here is derived from an EMBL/GenBank/DDBJ whole genome shotgun (WGS) entry which is preliminary data.</text>
</comment>
<evidence type="ECO:0000256" key="1">
    <source>
        <dbReference type="ARBA" id="ARBA00006739"/>
    </source>
</evidence>
<dbReference type="Pfam" id="PF00535">
    <property type="entry name" value="Glycos_transf_2"/>
    <property type="match status" value="1"/>
</dbReference>
<dbReference type="CDD" id="cd03801">
    <property type="entry name" value="GT4_PimA-like"/>
    <property type="match status" value="1"/>
</dbReference>
<evidence type="ECO:0000313" key="4">
    <source>
        <dbReference type="EMBL" id="REE90520.1"/>
    </source>
</evidence>
<feature type="domain" description="Glycosyltransferase 2-like" evidence="3">
    <location>
        <begin position="5"/>
        <end position="135"/>
    </location>
</feature>
<dbReference type="CDD" id="cd00761">
    <property type="entry name" value="Glyco_tranf_GTA_type"/>
    <property type="match status" value="1"/>
</dbReference>
<accession>A0A3D9SB60</accession>
<evidence type="ECO:0000313" key="5">
    <source>
        <dbReference type="Proteomes" id="UP000256304"/>
    </source>
</evidence>
<evidence type="ECO:0000259" key="3">
    <source>
        <dbReference type="Pfam" id="PF00535"/>
    </source>
</evidence>
<dbReference type="Gene3D" id="3.90.550.10">
    <property type="entry name" value="Spore Coat Polysaccharide Biosynthesis Protein SpsA, Chain A"/>
    <property type="match status" value="1"/>
</dbReference>
<dbReference type="SUPFAM" id="SSF53448">
    <property type="entry name" value="Nucleotide-diphospho-sugar transferases"/>
    <property type="match status" value="1"/>
</dbReference>
<keyword evidence="4" id="KW-0808">Transferase</keyword>
<gene>
    <name evidence="4" type="ORF">A8990_10623</name>
</gene>
<dbReference type="PANTHER" id="PTHR22916">
    <property type="entry name" value="GLYCOSYLTRANSFERASE"/>
    <property type="match status" value="1"/>
</dbReference>
<dbReference type="Proteomes" id="UP000256304">
    <property type="component" value="Unassembled WGS sequence"/>
</dbReference>
<dbReference type="Gene3D" id="3.40.50.2000">
    <property type="entry name" value="Glycogen Phosphorylase B"/>
    <property type="match status" value="2"/>
</dbReference>
<sequence>MYKVSIIIPVYNAQKKISKAINSILNQTMDTQNIEAIFVDDCSKDKSAEIIRNYCECYPNFKLIQLDQNSGSPSRPRNIGVRAASADYIIFLDSDDRLLENSCHLLYSEASRYNYDIVRGYLKIVKSHNESRYSNRLAKKDYAVSIQELVKNLISKQSTTIDGIFNKKYLIENDITFSESIRMGEDTLFFGKCYANTDRIKYIDECVYEYVKRDEVTNVSSTQSYGSRELNDHLFVWNETRSILKNIGLDYFSLRLHVGLRSALESILNFSNGLIPPEDFNKLRSFLKENKSILSVMNLNERLNEITANILDGDYDLFVQNTKKRILINGYDLKFIKPLIPHLKQKYEVEIDEWKGHEIHDEVRSKELLKWADIIICEWLLGNAEWYSNHKRPNQLLFVRMHGFESTRQYGKRVNIDNVDSFIAVGMYYYELFIQTFKLPREKVRLIPNYVDCDRFDNQKKEGFSHNIAIIGALPSQKGLDLAVEILGKLLENDDRYQLHVIGSKPEDVKWLWKIEEERSYYEGIYKKIDENKMLKGAVKFVGWQDSAEYLREIGFILSLSKHESFHLAPGEGMASGAIGLLLKWPGVEYIYPDEFTLGSVDEIVEAIKDLENTEKFNDLSQRGKQFIRTTYDIPEVVEKFELLIQKGFLQRN</sequence>
<evidence type="ECO:0000259" key="2">
    <source>
        <dbReference type="Pfam" id="PF00534"/>
    </source>
</evidence>
<dbReference type="InterPro" id="IPR001296">
    <property type="entry name" value="Glyco_trans_1"/>
</dbReference>
<dbReference type="GO" id="GO:0016758">
    <property type="term" value="F:hexosyltransferase activity"/>
    <property type="evidence" value="ECO:0007669"/>
    <property type="project" value="UniProtKB-ARBA"/>
</dbReference>
<dbReference type="InterPro" id="IPR001173">
    <property type="entry name" value="Glyco_trans_2-like"/>
</dbReference>
<proteinExistence type="inferred from homology"/>
<organism evidence="4 5">
    <name type="scientific">Paenibacillus taihuensis</name>
    <dbReference type="NCBI Taxonomy" id="1156355"/>
    <lineage>
        <taxon>Bacteria</taxon>
        <taxon>Bacillati</taxon>
        <taxon>Bacillota</taxon>
        <taxon>Bacilli</taxon>
        <taxon>Bacillales</taxon>
        <taxon>Paenibacillaceae</taxon>
        <taxon>Paenibacillus</taxon>
    </lineage>
</organism>
<name>A0A3D9SB60_9BACL</name>
<dbReference type="SUPFAM" id="SSF53756">
    <property type="entry name" value="UDP-Glycosyltransferase/glycogen phosphorylase"/>
    <property type="match status" value="1"/>
</dbReference>
<feature type="domain" description="Glycosyl transferase family 1" evidence="2">
    <location>
        <begin position="467"/>
        <end position="625"/>
    </location>
</feature>
<keyword evidence="5" id="KW-1185">Reference proteome</keyword>
<dbReference type="InterPro" id="IPR029044">
    <property type="entry name" value="Nucleotide-diphossugar_trans"/>
</dbReference>
<dbReference type="Pfam" id="PF00534">
    <property type="entry name" value="Glycos_transf_1"/>
    <property type="match status" value="1"/>
</dbReference>
<comment type="similarity">
    <text evidence="1">Belongs to the glycosyltransferase 2 family.</text>
</comment>
<dbReference type="PANTHER" id="PTHR22916:SF3">
    <property type="entry name" value="UDP-GLCNAC:BETAGAL BETA-1,3-N-ACETYLGLUCOSAMINYLTRANSFERASE-LIKE PROTEIN 1"/>
    <property type="match status" value="1"/>
</dbReference>
<protein>
    <submittedName>
        <fullName evidence="4">Glycosyltransferase involved in cell wall biosynthesis</fullName>
    </submittedName>
</protein>
<dbReference type="OrthoDB" id="9785185at2"/>
<reference evidence="4 5" key="1">
    <citation type="submission" date="2018-08" db="EMBL/GenBank/DDBJ databases">
        <title>Genomic Encyclopedia of Type Strains, Phase III (KMG-III): the genomes of soil and plant-associated and newly described type strains.</title>
        <authorList>
            <person name="Whitman W."/>
        </authorList>
    </citation>
    <scope>NUCLEOTIDE SEQUENCE [LARGE SCALE GENOMIC DNA]</scope>
    <source>
        <strain evidence="4 5">CGMCC 1.10966</strain>
    </source>
</reference>